<dbReference type="SUPFAM" id="SSF52833">
    <property type="entry name" value="Thioredoxin-like"/>
    <property type="match status" value="1"/>
</dbReference>
<dbReference type="EMBL" id="CP051167">
    <property type="protein sequence ID" value="QIZ71347.1"/>
    <property type="molecule type" value="Genomic_DNA"/>
</dbReference>
<protein>
    <submittedName>
        <fullName evidence="1">(2Fe-2S) ferredoxin domain-containing protein</fullName>
    </submittedName>
</protein>
<dbReference type="AlphaFoldDB" id="A0A6H1TYX3"/>
<dbReference type="Gene3D" id="3.40.30.10">
    <property type="entry name" value="Glutaredoxin"/>
    <property type="match status" value="1"/>
</dbReference>
<accession>A0A6H1TYX3</accession>
<dbReference type="KEGG" id="oxy:HCG48_12755"/>
<proteinExistence type="predicted"/>
<dbReference type="Proteomes" id="UP000500857">
    <property type="component" value="Chromosome"/>
</dbReference>
<evidence type="ECO:0000313" key="1">
    <source>
        <dbReference type="EMBL" id="QIZ71347.1"/>
    </source>
</evidence>
<dbReference type="CDD" id="cd02980">
    <property type="entry name" value="TRX_Fd_family"/>
    <property type="match status" value="1"/>
</dbReference>
<name>A0A6H1TYX3_9CYAN</name>
<evidence type="ECO:0000313" key="2">
    <source>
        <dbReference type="Proteomes" id="UP000500857"/>
    </source>
</evidence>
<gene>
    <name evidence="1" type="ORF">HCG48_12755</name>
</gene>
<sequence>MKDKENLYLCMGSACHQMGVYEVLPKLQTLIAQYELDNRIELKGSFCLETCSEGIVMKFKDKIFIKINADNIEAKFKDEILPNIQQAID</sequence>
<reference evidence="1 2" key="1">
    <citation type="submission" date="2020-04" db="EMBL/GenBank/DDBJ databases">
        <authorList>
            <person name="Basu S."/>
            <person name="Maruthanayagam V."/>
            <person name="Chakraborty S."/>
            <person name="Pramanik A."/>
            <person name="Mukherjee J."/>
            <person name="Brink B."/>
        </authorList>
    </citation>
    <scope>NUCLEOTIDE SEQUENCE [LARGE SCALE GENOMIC DNA]</scope>
    <source>
        <strain evidence="1 2">AP17</strain>
    </source>
</reference>
<keyword evidence="2" id="KW-1185">Reference proteome</keyword>
<dbReference type="RefSeq" id="WP_168569500.1">
    <property type="nucleotide sequence ID" value="NZ_CP051167.1"/>
</dbReference>
<organism evidence="1 2">
    <name type="scientific">Oxynema aestuarii AP17</name>
    <dbReference type="NCBI Taxonomy" id="2064643"/>
    <lineage>
        <taxon>Bacteria</taxon>
        <taxon>Bacillati</taxon>
        <taxon>Cyanobacteriota</taxon>
        <taxon>Cyanophyceae</taxon>
        <taxon>Oscillatoriophycideae</taxon>
        <taxon>Oscillatoriales</taxon>
        <taxon>Oscillatoriaceae</taxon>
        <taxon>Oxynema</taxon>
        <taxon>Oxynema aestuarii</taxon>
    </lineage>
</organism>
<dbReference type="InterPro" id="IPR036249">
    <property type="entry name" value="Thioredoxin-like_sf"/>
</dbReference>